<evidence type="ECO:0000313" key="7">
    <source>
        <dbReference type="EMBL" id="KID59051.1"/>
    </source>
</evidence>
<keyword evidence="2 4" id="KW-0378">Hydrolase</keyword>
<dbReference type="GO" id="GO:0008061">
    <property type="term" value="F:chitin binding"/>
    <property type="evidence" value="ECO:0007669"/>
    <property type="project" value="InterPro"/>
</dbReference>
<dbReference type="AlphaFoldDB" id="A0A0C1QEG0"/>
<keyword evidence="3 4" id="KW-0326">Glycosidase</keyword>
<evidence type="ECO:0000313" key="8">
    <source>
        <dbReference type="Proteomes" id="UP000031327"/>
    </source>
</evidence>
<dbReference type="GO" id="GO:0005975">
    <property type="term" value="P:carbohydrate metabolic process"/>
    <property type="evidence" value="ECO:0007669"/>
    <property type="project" value="InterPro"/>
</dbReference>
<feature type="domain" description="GH18" evidence="6">
    <location>
        <begin position="11"/>
        <end position="295"/>
    </location>
</feature>
<dbReference type="InterPro" id="IPR001579">
    <property type="entry name" value="Glyco_hydro_18_chit_AS"/>
</dbReference>
<evidence type="ECO:0000259" key="6">
    <source>
        <dbReference type="PROSITE" id="PS51910"/>
    </source>
</evidence>
<dbReference type="EMBL" id="JWIC01000001">
    <property type="protein sequence ID" value="KID59051.1"/>
    <property type="molecule type" value="Genomic_DNA"/>
</dbReference>
<dbReference type="PANTHER" id="PTHR45708:SF49">
    <property type="entry name" value="ENDOCHITINASE"/>
    <property type="match status" value="1"/>
</dbReference>
<evidence type="ECO:0000256" key="5">
    <source>
        <dbReference type="RuleBase" id="RU004453"/>
    </source>
</evidence>
<evidence type="ECO:0000256" key="2">
    <source>
        <dbReference type="ARBA" id="ARBA00022801"/>
    </source>
</evidence>
<gene>
    <name evidence="7" type="ORF">JF50_00930</name>
</gene>
<dbReference type="InterPro" id="IPR017853">
    <property type="entry name" value="GH"/>
</dbReference>
<name>A0A0C1QEG0_9GAMM</name>
<dbReference type="SMART" id="SM00636">
    <property type="entry name" value="Glyco_18"/>
    <property type="match status" value="1"/>
</dbReference>
<dbReference type="Pfam" id="PF00704">
    <property type="entry name" value="Glyco_hydro_18"/>
    <property type="match status" value="1"/>
</dbReference>
<sequence>MTTKTRSWPQRAMVGYVDCTATGSALDITSEQLKHYNVVIYGFAGLDGEISQAVGNIINQIKPKQAPGTLNLISIGGAGGTGELTPNTTKNILNVIQQYGLDGVDLDIEDGSITVDKLLPFTEELRLATSKEGYLLTAAPILAGEPNNPTLNIPSGVSLDKVFNQVQLDAILVQAYNSGTYFQYPLPSMPSHGVHENSANIISAAYNALQKKHHQPIHKGTQIVIGIPANPGGAPTASNCWNVEDYNTVPPLVKLNLGDIYENKYDIDSSQFGGLMMWSLNTDAAPQYYRPYQGYQNPPAGYFAKNVASLIVG</sequence>
<protein>
    <recommendedName>
        <fullName evidence="1">chitinase</fullName>
        <ecNumber evidence="1">3.2.1.14</ecNumber>
    </recommendedName>
</protein>
<dbReference type="PANTHER" id="PTHR45708">
    <property type="entry name" value="ENDOCHITINASE"/>
    <property type="match status" value="1"/>
</dbReference>
<proteinExistence type="inferred from homology"/>
<dbReference type="GO" id="GO:0008843">
    <property type="term" value="F:endochitinase activity"/>
    <property type="evidence" value="ECO:0007669"/>
    <property type="project" value="UniProtKB-EC"/>
</dbReference>
<evidence type="ECO:0000256" key="4">
    <source>
        <dbReference type="RuleBase" id="RU000489"/>
    </source>
</evidence>
<reference evidence="7 8" key="1">
    <citation type="submission" date="2014-12" db="EMBL/GenBank/DDBJ databases">
        <title>Draft Genome Sequence of Pseudoalteromonas luteoviolacea HI1.</title>
        <authorList>
            <person name="Asahina A.Y."/>
            <person name="Hadfield M.G."/>
        </authorList>
    </citation>
    <scope>NUCLEOTIDE SEQUENCE [LARGE SCALE GENOMIC DNA]</scope>
    <source>
        <strain evidence="7 8">HI1</strain>
    </source>
</reference>
<evidence type="ECO:0000256" key="1">
    <source>
        <dbReference type="ARBA" id="ARBA00012729"/>
    </source>
</evidence>
<dbReference type="Proteomes" id="UP000031327">
    <property type="component" value="Unassembled WGS sequence"/>
</dbReference>
<organism evidence="7 8">
    <name type="scientific">Pseudoalteromonas luteoviolacea</name>
    <dbReference type="NCBI Taxonomy" id="43657"/>
    <lineage>
        <taxon>Bacteria</taxon>
        <taxon>Pseudomonadati</taxon>
        <taxon>Pseudomonadota</taxon>
        <taxon>Gammaproteobacteria</taxon>
        <taxon>Alteromonadales</taxon>
        <taxon>Pseudoalteromonadaceae</taxon>
        <taxon>Pseudoalteromonas</taxon>
    </lineage>
</organism>
<dbReference type="SUPFAM" id="SSF51445">
    <property type="entry name" value="(Trans)glycosidases"/>
    <property type="match status" value="1"/>
</dbReference>
<comment type="similarity">
    <text evidence="5">Belongs to the glycosyl hydrolase 18 family.</text>
</comment>
<dbReference type="PROSITE" id="PS01095">
    <property type="entry name" value="GH18_1"/>
    <property type="match status" value="1"/>
</dbReference>
<dbReference type="Gene3D" id="3.20.20.80">
    <property type="entry name" value="Glycosidases"/>
    <property type="match status" value="1"/>
</dbReference>
<dbReference type="OrthoDB" id="315328at2"/>
<accession>A0A0C1QEG0</accession>
<evidence type="ECO:0000256" key="3">
    <source>
        <dbReference type="ARBA" id="ARBA00023295"/>
    </source>
</evidence>
<dbReference type="EC" id="3.2.1.14" evidence="1"/>
<dbReference type="InterPro" id="IPR050542">
    <property type="entry name" value="Glycosyl_Hydrlase18_Chitinase"/>
</dbReference>
<dbReference type="RefSeq" id="WP_039607652.1">
    <property type="nucleotide sequence ID" value="NZ_JWIC01000001.1"/>
</dbReference>
<dbReference type="InterPro" id="IPR011583">
    <property type="entry name" value="Chitinase_II/V-like_cat"/>
</dbReference>
<comment type="caution">
    <text evidence="7">The sequence shown here is derived from an EMBL/GenBank/DDBJ whole genome shotgun (WGS) entry which is preliminary data.</text>
</comment>
<dbReference type="PROSITE" id="PS51910">
    <property type="entry name" value="GH18_2"/>
    <property type="match status" value="1"/>
</dbReference>
<dbReference type="InterPro" id="IPR001223">
    <property type="entry name" value="Glyco_hydro18_cat"/>
</dbReference>